<keyword evidence="7" id="KW-1185">Reference proteome</keyword>
<evidence type="ECO:0000259" key="5">
    <source>
        <dbReference type="Pfam" id="PF08386"/>
    </source>
</evidence>
<dbReference type="Proteomes" id="UP000193711">
    <property type="component" value="Unassembled WGS sequence"/>
</dbReference>
<dbReference type="Pfam" id="PF08386">
    <property type="entry name" value="Abhydrolase_4"/>
    <property type="match status" value="1"/>
</dbReference>
<dbReference type="Gene3D" id="3.40.50.1820">
    <property type="entry name" value="alpha/beta hydrolase"/>
    <property type="match status" value="1"/>
</dbReference>
<dbReference type="EMBL" id="FXBM01000002">
    <property type="protein sequence ID" value="SMH46257.1"/>
    <property type="molecule type" value="Genomic_DNA"/>
</dbReference>
<dbReference type="PROSITE" id="PS51257">
    <property type="entry name" value="PROKAR_LIPOPROTEIN"/>
    <property type="match status" value="1"/>
</dbReference>
<dbReference type="InterPro" id="IPR006311">
    <property type="entry name" value="TAT_signal"/>
</dbReference>
<gene>
    <name evidence="6" type="ORF">SAMN06295885_2702</name>
</gene>
<dbReference type="InterPro" id="IPR029058">
    <property type="entry name" value="AB_hydrolase_fold"/>
</dbReference>
<dbReference type="STRING" id="1891671.SAMN06295885_2702"/>
<accession>A0A1X7P699</accession>
<evidence type="ECO:0000256" key="3">
    <source>
        <dbReference type="ARBA" id="ARBA00022801"/>
    </source>
</evidence>
<dbReference type="AlphaFoldDB" id="A0A1X7P699"/>
<name>A0A1X7P699_9MICO</name>
<dbReference type="PANTHER" id="PTHR43248:SF29">
    <property type="entry name" value="TRIPEPTIDYL AMINOPEPTIDASE"/>
    <property type="match status" value="1"/>
</dbReference>
<dbReference type="PANTHER" id="PTHR43248">
    <property type="entry name" value="2-SUCCINYL-6-HYDROXY-2,4-CYCLOHEXADIENE-1-CARBOXYLATE SYNTHASE"/>
    <property type="match status" value="1"/>
</dbReference>
<keyword evidence="2 4" id="KW-0732">Signal</keyword>
<dbReference type="SUPFAM" id="SSF53474">
    <property type="entry name" value="alpha/beta-Hydrolases"/>
    <property type="match status" value="1"/>
</dbReference>
<reference evidence="7" key="1">
    <citation type="submission" date="2017-04" db="EMBL/GenBank/DDBJ databases">
        <authorList>
            <person name="Varghese N."/>
            <person name="Submissions S."/>
        </authorList>
    </citation>
    <scope>NUCLEOTIDE SEQUENCE [LARGE SCALE GENOMIC DNA]</scope>
    <source>
        <strain evidence="7">VKM Ac-2121</strain>
    </source>
</reference>
<dbReference type="InterPro" id="IPR013595">
    <property type="entry name" value="Pept_S33_TAP-like_C"/>
</dbReference>
<evidence type="ECO:0000313" key="7">
    <source>
        <dbReference type="Proteomes" id="UP000193711"/>
    </source>
</evidence>
<feature type="signal peptide" evidence="4">
    <location>
        <begin position="1"/>
        <end position="31"/>
    </location>
</feature>
<evidence type="ECO:0000256" key="1">
    <source>
        <dbReference type="ARBA" id="ARBA00010088"/>
    </source>
</evidence>
<dbReference type="GO" id="GO:0016787">
    <property type="term" value="F:hydrolase activity"/>
    <property type="evidence" value="ECO:0007669"/>
    <property type="project" value="UniProtKB-KW"/>
</dbReference>
<sequence length="509" mass="53286">MTRARRSLAVAAVLAASALLTSCFAPGGASAERTSTPAPQAVDADLERYYGQVLVWDDCGDGAQCTDASVPLDWSDPAGETASIALLRRPATSGSALGSLLVNPGGPGSSGVAFIRDSADYAVDDELAAEYDVVGFDPRGVGESTAVSCLDDADLDSYLYDITPGERGGDEWIDAQRTSSAAFAAACQERSGALLGEVGTTNAARDLDVLRAALGDETLHYLGYSYGTFLGATYAGLFPERVGRLVLDGAIDPAASSLDVVREQAEGFESALRAYLEDCLGSSDCPFTGSVENGMTQVRELLDEVDASPIRAADGRELGSSTLFTAIVYPLYDASGWSALSEMLTDVRRGGAEIAFQYADAYNGRDADGRYSDNATEAFLAINCVDYAYDGDVAAMRADAAELEEAAPTIGRYMAYGDILCSEWPAAFEGSREPIAAEGSAPILVVGTTNDPATPYVWAEALAGQLAEGHLVTYTGEGHTAYNKSNSCVNDAVDAFLLEGVVPEEDPQC</sequence>
<comment type="similarity">
    <text evidence="1">Belongs to the peptidase S33 family.</text>
</comment>
<evidence type="ECO:0000256" key="2">
    <source>
        <dbReference type="ARBA" id="ARBA00022729"/>
    </source>
</evidence>
<protein>
    <submittedName>
        <fullName evidence="6">Alpha/beta hydrolase fold</fullName>
    </submittedName>
</protein>
<dbReference type="InterPro" id="IPR051601">
    <property type="entry name" value="Serine_prot/Carboxylest_S33"/>
</dbReference>
<feature type="chain" id="PRO_5012440174" evidence="4">
    <location>
        <begin position="32"/>
        <end position="509"/>
    </location>
</feature>
<dbReference type="OrthoDB" id="3252468at2"/>
<organism evidence="6 7">
    <name type="scientific">Rathayibacter oskolensis</name>
    <dbReference type="NCBI Taxonomy" id="1891671"/>
    <lineage>
        <taxon>Bacteria</taxon>
        <taxon>Bacillati</taxon>
        <taxon>Actinomycetota</taxon>
        <taxon>Actinomycetes</taxon>
        <taxon>Micrococcales</taxon>
        <taxon>Microbacteriaceae</taxon>
        <taxon>Rathayibacter</taxon>
    </lineage>
</organism>
<feature type="domain" description="Peptidase S33 tripeptidyl aminopeptidase-like C-terminal" evidence="5">
    <location>
        <begin position="408"/>
        <end position="509"/>
    </location>
</feature>
<dbReference type="RefSeq" id="WP_085477057.1">
    <property type="nucleotide sequence ID" value="NZ_FXBM01000002.1"/>
</dbReference>
<keyword evidence="3 6" id="KW-0378">Hydrolase</keyword>
<evidence type="ECO:0000313" key="6">
    <source>
        <dbReference type="EMBL" id="SMH46257.1"/>
    </source>
</evidence>
<proteinExistence type="inferred from homology"/>
<evidence type="ECO:0000256" key="4">
    <source>
        <dbReference type="SAM" id="SignalP"/>
    </source>
</evidence>
<dbReference type="PROSITE" id="PS51318">
    <property type="entry name" value="TAT"/>
    <property type="match status" value="1"/>
</dbReference>